<dbReference type="Proteomes" id="UP000256838">
    <property type="component" value="Unassembled WGS sequence"/>
</dbReference>
<evidence type="ECO:0000313" key="2">
    <source>
        <dbReference type="EMBL" id="RDU98986.1"/>
    </source>
</evidence>
<organism evidence="2 3">
    <name type="scientific">Trinickia dinghuensis</name>
    <dbReference type="NCBI Taxonomy" id="2291023"/>
    <lineage>
        <taxon>Bacteria</taxon>
        <taxon>Pseudomonadati</taxon>
        <taxon>Pseudomonadota</taxon>
        <taxon>Betaproteobacteria</taxon>
        <taxon>Burkholderiales</taxon>
        <taxon>Burkholderiaceae</taxon>
        <taxon>Trinickia</taxon>
    </lineage>
</organism>
<protein>
    <submittedName>
        <fullName evidence="2">Uncharacterized protein</fullName>
    </submittedName>
</protein>
<evidence type="ECO:0000313" key="3">
    <source>
        <dbReference type="Proteomes" id="UP000256838"/>
    </source>
</evidence>
<sequence length="185" mass="20389">MKRFIPFLISLPFIFGYTTAVYAQASGAAKTERVHSDVDGVDFVASYEPGPLPKDYEAEAESSLPDTDPYVTQRGADKGLIYLKDKNDEAVKRYVIPRGQIRAVVHVRYDMVVLDKADLVFTDRGLILVHTTTTNAGIFTISDIYPLAYKNGKVVDSKHLIKDSSLSKMLALGVSLYRQAVPAAS</sequence>
<comment type="caution">
    <text evidence="2">The sequence shown here is derived from an EMBL/GenBank/DDBJ whole genome shotgun (WGS) entry which is preliminary data.</text>
</comment>
<evidence type="ECO:0000256" key="1">
    <source>
        <dbReference type="SAM" id="SignalP"/>
    </source>
</evidence>
<proteinExistence type="predicted"/>
<feature type="signal peptide" evidence="1">
    <location>
        <begin position="1"/>
        <end position="23"/>
    </location>
</feature>
<feature type="chain" id="PRO_5017594353" evidence="1">
    <location>
        <begin position="24"/>
        <end position="185"/>
    </location>
</feature>
<accession>A0A3D8K259</accession>
<reference evidence="2 3" key="1">
    <citation type="submission" date="2018-08" db="EMBL/GenBank/DDBJ databases">
        <title>Paraburkholderia sp. DHOM06 isolated from forest soil.</title>
        <authorList>
            <person name="Gao Z.-H."/>
            <person name="Qiu L.-H."/>
        </authorList>
    </citation>
    <scope>NUCLEOTIDE SEQUENCE [LARGE SCALE GENOMIC DNA]</scope>
    <source>
        <strain evidence="2 3">DHOM06</strain>
    </source>
</reference>
<dbReference type="AlphaFoldDB" id="A0A3D8K259"/>
<dbReference type="RefSeq" id="WP_115533800.1">
    <property type="nucleotide sequence ID" value="NZ_QRGA01000006.1"/>
</dbReference>
<dbReference type="EMBL" id="QRGA01000006">
    <property type="protein sequence ID" value="RDU98986.1"/>
    <property type="molecule type" value="Genomic_DNA"/>
</dbReference>
<keyword evidence="1" id="KW-0732">Signal</keyword>
<gene>
    <name evidence="2" type="ORF">DWV00_12165</name>
</gene>
<keyword evidence="3" id="KW-1185">Reference proteome</keyword>
<name>A0A3D8K259_9BURK</name>